<feature type="compositionally biased region" description="Basic residues" evidence="1">
    <location>
        <begin position="20"/>
        <end position="37"/>
    </location>
</feature>
<sequence>MARTDAQSWSSGLAAVKKTEHGRKKGLRQAPRYRKRTVAPTAARAGDAVGSRGMTTRYFSELGLLLCILT</sequence>
<proteinExistence type="predicted"/>
<comment type="caution">
    <text evidence="2">The sequence shown here is derived from an EMBL/GenBank/DDBJ whole genome shotgun (WGS) entry which is preliminary data.</text>
</comment>
<evidence type="ECO:0000256" key="1">
    <source>
        <dbReference type="SAM" id="MobiDB-lite"/>
    </source>
</evidence>
<gene>
    <name evidence="2" type="ORF">NDU88_004105</name>
</gene>
<evidence type="ECO:0000313" key="3">
    <source>
        <dbReference type="Proteomes" id="UP001066276"/>
    </source>
</evidence>
<dbReference type="EMBL" id="JANPWB010000002">
    <property type="protein sequence ID" value="KAJ1208722.1"/>
    <property type="molecule type" value="Genomic_DNA"/>
</dbReference>
<dbReference type="Proteomes" id="UP001066276">
    <property type="component" value="Chromosome 1_2"/>
</dbReference>
<protein>
    <submittedName>
        <fullName evidence="2">Uncharacterized protein</fullName>
    </submittedName>
</protein>
<reference evidence="2" key="1">
    <citation type="journal article" date="2022" name="bioRxiv">
        <title>Sequencing and chromosome-scale assembly of the giantPleurodeles waltlgenome.</title>
        <authorList>
            <person name="Brown T."/>
            <person name="Elewa A."/>
            <person name="Iarovenko S."/>
            <person name="Subramanian E."/>
            <person name="Araus A.J."/>
            <person name="Petzold A."/>
            <person name="Susuki M."/>
            <person name="Suzuki K.-i.T."/>
            <person name="Hayashi T."/>
            <person name="Toyoda A."/>
            <person name="Oliveira C."/>
            <person name="Osipova E."/>
            <person name="Leigh N.D."/>
            <person name="Simon A."/>
            <person name="Yun M.H."/>
        </authorList>
    </citation>
    <scope>NUCLEOTIDE SEQUENCE</scope>
    <source>
        <strain evidence="2">20211129_DDA</strain>
        <tissue evidence="2">Liver</tissue>
    </source>
</reference>
<accession>A0AAV7W7A9</accession>
<feature type="compositionally biased region" description="Polar residues" evidence="1">
    <location>
        <begin position="1"/>
        <end position="11"/>
    </location>
</feature>
<dbReference type="AlphaFoldDB" id="A0AAV7W7A9"/>
<name>A0AAV7W7A9_PLEWA</name>
<keyword evidence="3" id="KW-1185">Reference proteome</keyword>
<evidence type="ECO:0000313" key="2">
    <source>
        <dbReference type="EMBL" id="KAJ1208722.1"/>
    </source>
</evidence>
<feature type="region of interest" description="Disordered" evidence="1">
    <location>
        <begin position="1"/>
        <end position="46"/>
    </location>
</feature>
<organism evidence="2 3">
    <name type="scientific">Pleurodeles waltl</name>
    <name type="common">Iberian ribbed newt</name>
    <dbReference type="NCBI Taxonomy" id="8319"/>
    <lineage>
        <taxon>Eukaryota</taxon>
        <taxon>Metazoa</taxon>
        <taxon>Chordata</taxon>
        <taxon>Craniata</taxon>
        <taxon>Vertebrata</taxon>
        <taxon>Euteleostomi</taxon>
        <taxon>Amphibia</taxon>
        <taxon>Batrachia</taxon>
        <taxon>Caudata</taxon>
        <taxon>Salamandroidea</taxon>
        <taxon>Salamandridae</taxon>
        <taxon>Pleurodelinae</taxon>
        <taxon>Pleurodeles</taxon>
    </lineage>
</organism>